<dbReference type="AlphaFoldDB" id="A0AAX6DM72"/>
<dbReference type="GO" id="GO:0030151">
    <property type="term" value="F:molybdenum ion binding"/>
    <property type="evidence" value="ECO:0007669"/>
    <property type="project" value="UniProtKB-UniRule"/>
</dbReference>
<comment type="catalytic activity">
    <reaction evidence="4">
        <text>Mo-molybdopterin + L-cysteine + AH2 = thio-Mo-molybdopterin + L-alanine + A + H2O</text>
        <dbReference type="Rhea" id="RHEA:42636"/>
        <dbReference type="ChEBI" id="CHEBI:13193"/>
        <dbReference type="ChEBI" id="CHEBI:15377"/>
        <dbReference type="ChEBI" id="CHEBI:17499"/>
        <dbReference type="ChEBI" id="CHEBI:35235"/>
        <dbReference type="ChEBI" id="CHEBI:57972"/>
        <dbReference type="ChEBI" id="CHEBI:71302"/>
        <dbReference type="ChEBI" id="CHEBI:82685"/>
        <dbReference type="EC" id="2.8.1.9"/>
    </reaction>
</comment>
<dbReference type="EMBL" id="JANAVB010043418">
    <property type="protein sequence ID" value="KAJ6792851.1"/>
    <property type="molecule type" value="Genomic_DNA"/>
</dbReference>
<proteinExistence type="inferred from homology"/>
<keyword evidence="2 4" id="KW-0663">Pyridoxal phosphate</keyword>
<evidence type="ECO:0000256" key="2">
    <source>
        <dbReference type="ARBA" id="ARBA00022898"/>
    </source>
</evidence>
<dbReference type="PROSITE" id="PS51340">
    <property type="entry name" value="MOSC"/>
    <property type="match status" value="1"/>
</dbReference>
<comment type="caution">
    <text evidence="6">The sequence shown here is derived from an EMBL/GenBank/DDBJ whole genome shotgun (WGS) entry which is preliminary data.</text>
</comment>
<evidence type="ECO:0000313" key="7">
    <source>
        <dbReference type="Proteomes" id="UP001140949"/>
    </source>
</evidence>
<keyword evidence="7" id="KW-1185">Reference proteome</keyword>
<sequence>MVEISKEEFLKQFGEDYGYPNAPKNIDEIRASEFKRLEGLVYLDHAGATLYSESQMEAVARDLTSNIYGNPHSQSDSSMATSDMISTARQQVLDFFNASPRDYQCIFTSGATAALKLVGECFPWSRESCYMYTMENHNSVLGIREYALDRGATAVAVDIEEVEHCASQYGNPGLSIQILKHSLQRRAEGSPQESNNKNLSGNAYNLFAFPSECNFSGVKYPLHLVKKIKDDAANDLELSPYVRSSWFVLIDAAKGCTTEPPDLSRYHADFVVFSFYKIFGYPTGLGALVIRTEAARILNKTYFSGGTVSASIADIDFVKRRKNIEQLLEDGTLSFLSIASIRHGFKTINTLTISAIARHTSSLATYARNIMKSLKHENGIDLCKLYGIDMSKKVPLADLGPTIAFNLRRADGLWFGYREVEKLASLSGIQLRTGCFCNPGACAKHLGLSHSELISNIEAGHVCWDDNDILHGKPTGAVRISFGYMSTFEEAEKFLKFLVASFLVKPIVSKDIYLHGRKTHSMSDAGGSNLVGGIRLKSITIYPVKSCAGFSVNSWPLTHKGLMHDREWLLRGPSGDILTQKKVPKMCHIHTSIDLGLGKLFVESPHSTTRLQICLQKNLSCSLKEEMEVYGQRYEVQNYGNEVNMWFSEALGRPCTFVRCLASENDCRLDRGSKGRQCRDIHSKLNFANEAQLLLLSESSINDLNCRLRSNKQTSNSTSEKPAFVDAMRFRPNLVISGAEPFAEDNWKTLHIAKEIFVSLGGCNRCQMINIDQETGQMLNSREPLATLASYRRVQGKILFGVLLRYENASMEEAEGGSDEERWLKVGQEVYPS</sequence>
<feature type="active site" evidence="4">
    <location>
        <position position="437"/>
    </location>
</feature>
<organism evidence="6 7">
    <name type="scientific">Iris pallida</name>
    <name type="common">Sweet iris</name>
    <dbReference type="NCBI Taxonomy" id="29817"/>
    <lineage>
        <taxon>Eukaryota</taxon>
        <taxon>Viridiplantae</taxon>
        <taxon>Streptophyta</taxon>
        <taxon>Embryophyta</taxon>
        <taxon>Tracheophyta</taxon>
        <taxon>Spermatophyta</taxon>
        <taxon>Magnoliopsida</taxon>
        <taxon>Liliopsida</taxon>
        <taxon>Asparagales</taxon>
        <taxon>Iridaceae</taxon>
        <taxon>Iridoideae</taxon>
        <taxon>Irideae</taxon>
        <taxon>Iris</taxon>
    </lineage>
</organism>
<comment type="cofactor">
    <cofactor evidence="4">
        <name>pyridoxal 5'-phosphate</name>
        <dbReference type="ChEBI" id="CHEBI:597326"/>
    </cofactor>
</comment>
<dbReference type="Pfam" id="PF00266">
    <property type="entry name" value="Aminotran_5"/>
    <property type="match status" value="2"/>
</dbReference>
<reference evidence="6" key="1">
    <citation type="journal article" date="2023" name="GigaByte">
        <title>Genome assembly of the bearded iris, Iris pallida Lam.</title>
        <authorList>
            <person name="Bruccoleri R.E."/>
            <person name="Oakeley E.J."/>
            <person name="Faust A.M.E."/>
            <person name="Altorfer M."/>
            <person name="Dessus-Babus S."/>
            <person name="Burckhardt D."/>
            <person name="Oertli M."/>
            <person name="Naumann U."/>
            <person name="Petersen F."/>
            <person name="Wong J."/>
        </authorList>
    </citation>
    <scope>NUCLEOTIDE SEQUENCE</scope>
    <source>
        <strain evidence="6">GSM-AAB239-AS_SAM_17_03QT</strain>
    </source>
</reference>
<dbReference type="SUPFAM" id="SSF53383">
    <property type="entry name" value="PLP-dependent transferases"/>
    <property type="match status" value="1"/>
</dbReference>
<dbReference type="InterPro" id="IPR015422">
    <property type="entry name" value="PyrdxlP-dep_Trfase_small"/>
</dbReference>
<dbReference type="GO" id="GO:0030170">
    <property type="term" value="F:pyridoxal phosphate binding"/>
    <property type="evidence" value="ECO:0007669"/>
    <property type="project" value="UniProtKB-UniRule"/>
</dbReference>
<evidence type="ECO:0000256" key="3">
    <source>
        <dbReference type="ARBA" id="ARBA00023150"/>
    </source>
</evidence>
<protein>
    <recommendedName>
        <fullName evidence="4">Molybdenum cofactor sulfurase</fullName>
        <shortName evidence="4">MCS</shortName>
        <shortName evidence="4">MOS</shortName>
        <shortName evidence="4">MoCo sulfurase</shortName>
        <ecNumber evidence="4">2.8.1.9</ecNumber>
    </recommendedName>
    <alternativeName>
        <fullName evidence="4">Molybdenum cofactor sulfurtransferase</fullName>
    </alternativeName>
</protein>
<comment type="function">
    <text evidence="4">Sulfurates the molybdenum cofactor. Sulfation of molybdenum is essential for xanthine dehydrogenase (XDH) and aldehyde oxidase (ADO) enzymes in which molybdenum cofactor is liganded by 1 oxygen and 1 sulfur atom in active form.</text>
</comment>
<dbReference type="InterPro" id="IPR015424">
    <property type="entry name" value="PyrdxlP-dep_Trfase"/>
</dbReference>
<dbReference type="Gene3D" id="3.90.1150.10">
    <property type="entry name" value="Aspartate Aminotransferase, domain 1"/>
    <property type="match status" value="1"/>
</dbReference>
<keyword evidence="1 4" id="KW-0808">Transferase</keyword>
<dbReference type="InterPro" id="IPR005302">
    <property type="entry name" value="MoCF_Sase_C"/>
</dbReference>
<dbReference type="InterPro" id="IPR015421">
    <property type="entry name" value="PyrdxlP-dep_Trfase_major"/>
</dbReference>
<comment type="similarity">
    <text evidence="4">Belongs to the class-V pyridoxal-phosphate-dependent aminotransferase family. MOCOS subfamily.</text>
</comment>
<feature type="domain" description="MOSC" evidence="5">
    <location>
        <begin position="655"/>
        <end position="833"/>
    </location>
</feature>
<reference evidence="6" key="2">
    <citation type="submission" date="2023-04" db="EMBL/GenBank/DDBJ databases">
        <authorList>
            <person name="Bruccoleri R.E."/>
            <person name="Oakeley E.J."/>
            <person name="Faust A.-M."/>
            <person name="Dessus-Babus S."/>
            <person name="Altorfer M."/>
            <person name="Burckhardt D."/>
            <person name="Oertli M."/>
            <person name="Naumann U."/>
            <person name="Petersen F."/>
            <person name="Wong J."/>
        </authorList>
    </citation>
    <scope>NUCLEOTIDE SEQUENCE</scope>
    <source>
        <strain evidence="6">GSM-AAB239-AS_SAM_17_03QT</strain>
        <tissue evidence="6">Leaf</tissue>
    </source>
</reference>
<evidence type="ECO:0000259" key="5">
    <source>
        <dbReference type="PROSITE" id="PS51340"/>
    </source>
</evidence>
<keyword evidence="3 4" id="KW-0501">Molybdenum cofactor biosynthesis</keyword>
<dbReference type="InterPro" id="IPR000192">
    <property type="entry name" value="Aminotrans_V_dom"/>
</dbReference>
<name>A0AAX6DM72_IRIPA</name>
<dbReference type="InterPro" id="IPR005303">
    <property type="entry name" value="MOCOS_middle"/>
</dbReference>
<dbReference type="InterPro" id="IPR028886">
    <property type="entry name" value="MoCo_sulfurase"/>
</dbReference>
<dbReference type="EC" id="2.8.1.9" evidence="4"/>
<evidence type="ECO:0000313" key="6">
    <source>
        <dbReference type="EMBL" id="KAJ6792851.1"/>
    </source>
</evidence>
<dbReference type="GO" id="GO:0006777">
    <property type="term" value="P:Mo-molybdopterin cofactor biosynthetic process"/>
    <property type="evidence" value="ECO:0007669"/>
    <property type="project" value="UniProtKB-UniRule"/>
</dbReference>
<dbReference type="HAMAP" id="MF_03050">
    <property type="entry name" value="MOCOS"/>
    <property type="match status" value="1"/>
</dbReference>
<feature type="modified residue" description="N6-(pyridoxal phosphate)lysine" evidence="4">
    <location>
        <position position="277"/>
    </location>
</feature>
<evidence type="ECO:0000256" key="1">
    <source>
        <dbReference type="ARBA" id="ARBA00022679"/>
    </source>
</evidence>
<evidence type="ECO:0000256" key="4">
    <source>
        <dbReference type="HAMAP-Rule" id="MF_03050"/>
    </source>
</evidence>
<dbReference type="Pfam" id="PF03473">
    <property type="entry name" value="MOSC"/>
    <property type="match status" value="1"/>
</dbReference>
<dbReference type="SUPFAM" id="SSF141673">
    <property type="entry name" value="MOSC N-terminal domain-like"/>
    <property type="match status" value="1"/>
</dbReference>
<dbReference type="Pfam" id="PF03476">
    <property type="entry name" value="MOSC_N"/>
    <property type="match status" value="1"/>
</dbReference>
<dbReference type="GO" id="GO:0016829">
    <property type="term" value="F:lyase activity"/>
    <property type="evidence" value="ECO:0007669"/>
    <property type="project" value="UniProtKB-UniRule"/>
</dbReference>
<gene>
    <name evidence="6" type="ORF">M6B38_237690</name>
</gene>
<dbReference type="GO" id="GO:0008265">
    <property type="term" value="F:molybdenum cofactor sulfurtransferase activity"/>
    <property type="evidence" value="ECO:0007669"/>
    <property type="project" value="UniProtKB-UniRule"/>
</dbReference>
<dbReference type="Gene3D" id="3.40.640.10">
    <property type="entry name" value="Type I PLP-dependent aspartate aminotransferase-like (Major domain)"/>
    <property type="match status" value="1"/>
</dbReference>
<dbReference type="PANTHER" id="PTHR14237:SF80">
    <property type="entry name" value="MOLYBDENUM COFACTOR SULFURASE"/>
    <property type="match status" value="1"/>
</dbReference>
<accession>A0AAX6DM72</accession>
<dbReference type="PANTHER" id="PTHR14237">
    <property type="entry name" value="MOLYBDOPTERIN COFACTOR SULFURASE MOSC"/>
    <property type="match status" value="1"/>
</dbReference>
<dbReference type="Proteomes" id="UP001140949">
    <property type="component" value="Unassembled WGS sequence"/>
</dbReference>